<reference evidence="2 3" key="1">
    <citation type="submission" date="2019-06" db="EMBL/GenBank/DDBJ databases">
        <title>Genome of Methylobacterium sp. 17Sr1-39.</title>
        <authorList>
            <person name="Seo T."/>
        </authorList>
    </citation>
    <scope>NUCLEOTIDE SEQUENCE [LARGE SCALE GENOMIC DNA]</scope>
    <source>
        <strain evidence="2 3">17Sr1-39</strain>
    </source>
</reference>
<protein>
    <submittedName>
        <fullName evidence="2">Class I SAM-dependent methyltransferase</fullName>
    </submittedName>
</protein>
<dbReference type="RefSeq" id="WP_139037940.1">
    <property type="nucleotide sequence ID" value="NZ_VDDA01000011.1"/>
</dbReference>
<dbReference type="SUPFAM" id="SSF53335">
    <property type="entry name" value="S-adenosyl-L-methionine-dependent methyltransferases"/>
    <property type="match status" value="1"/>
</dbReference>
<proteinExistence type="predicted"/>
<dbReference type="GO" id="GO:0008168">
    <property type="term" value="F:methyltransferase activity"/>
    <property type="evidence" value="ECO:0007669"/>
    <property type="project" value="UniProtKB-KW"/>
</dbReference>
<comment type="caution">
    <text evidence="2">The sequence shown here is derived from an EMBL/GenBank/DDBJ whole genome shotgun (WGS) entry which is preliminary data.</text>
</comment>
<keyword evidence="3" id="KW-1185">Reference proteome</keyword>
<dbReference type="OrthoDB" id="1079385at2"/>
<dbReference type="Proteomes" id="UP000305267">
    <property type="component" value="Unassembled WGS sequence"/>
</dbReference>
<evidence type="ECO:0000256" key="1">
    <source>
        <dbReference type="SAM" id="MobiDB-lite"/>
    </source>
</evidence>
<dbReference type="GO" id="GO:0032259">
    <property type="term" value="P:methylation"/>
    <property type="evidence" value="ECO:0007669"/>
    <property type="project" value="UniProtKB-KW"/>
</dbReference>
<keyword evidence="2" id="KW-0489">Methyltransferase</keyword>
<accession>A0A5C4LE89</accession>
<gene>
    <name evidence="2" type="ORF">FF100_22200</name>
</gene>
<dbReference type="InterPro" id="IPR029063">
    <property type="entry name" value="SAM-dependent_MTases_sf"/>
</dbReference>
<feature type="region of interest" description="Disordered" evidence="1">
    <location>
        <begin position="1"/>
        <end position="26"/>
    </location>
</feature>
<name>A0A5C4LE89_9HYPH</name>
<evidence type="ECO:0000313" key="3">
    <source>
        <dbReference type="Proteomes" id="UP000305267"/>
    </source>
</evidence>
<feature type="compositionally biased region" description="Polar residues" evidence="1">
    <location>
        <begin position="1"/>
        <end position="11"/>
    </location>
</feature>
<organism evidence="2 3">
    <name type="scientific">Methylobacterium terricola</name>
    <dbReference type="NCBI Taxonomy" id="2583531"/>
    <lineage>
        <taxon>Bacteria</taxon>
        <taxon>Pseudomonadati</taxon>
        <taxon>Pseudomonadota</taxon>
        <taxon>Alphaproteobacteria</taxon>
        <taxon>Hyphomicrobiales</taxon>
        <taxon>Methylobacteriaceae</taxon>
        <taxon>Methylobacterium</taxon>
    </lineage>
</organism>
<dbReference type="EMBL" id="VDDA01000011">
    <property type="protein sequence ID" value="TNC10866.1"/>
    <property type="molecule type" value="Genomic_DNA"/>
</dbReference>
<sequence length="189" mass="20910">METTHGSQNRAISLAGKSPQRAEDDFYPTPDSATLALLARESFPGIVWEPACGDGAMARHLDALPGVEAVIATDLVDRGYGAGGIDFLQTREVVDHVVTNPPFSLAEPFIRHALACSTGKVAMLLKLQFLEGVRREKLFSETPLARVYVFRRRLAFSRNGEPVPRKGMIAFAWFVWEHGYQGDPVLKWV</sequence>
<dbReference type="AlphaFoldDB" id="A0A5C4LE89"/>
<keyword evidence="2" id="KW-0808">Transferase</keyword>
<evidence type="ECO:0000313" key="2">
    <source>
        <dbReference type="EMBL" id="TNC10866.1"/>
    </source>
</evidence>